<evidence type="ECO:0000313" key="3">
    <source>
        <dbReference type="Proteomes" id="UP000033831"/>
    </source>
</evidence>
<protein>
    <submittedName>
        <fullName evidence="2">UDP-N-acetylmuramate-L-alanine ligase</fullName>
    </submittedName>
</protein>
<evidence type="ECO:0000259" key="1">
    <source>
        <dbReference type="Pfam" id="PF02875"/>
    </source>
</evidence>
<accession>A0A0G1FRC6</accession>
<dbReference type="EMBL" id="LCGX01000005">
    <property type="protein sequence ID" value="KKT24940.1"/>
    <property type="molecule type" value="Genomic_DNA"/>
</dbReference>
<proteinExistence type="predicted"/>
<sequence>IVEKAKCGVIDYAKVSNNFNLKIPGGHNVKNAQAAMAVARILNIGEKETLNSLNDFTGTWRRFEFKGKTKNGVSVYDDYGHHPTEIKATLKGAREFFGPLAGGKKVWCVFQPHLYSRTKFLFGDFGKSFGDADEIILADIYAAREPKDESINSRMLAEEITKNGGKTRYMESFDKIAGFLAENARKGDIVITMGAGDIFKVGEDLLNNTSLW</sequence>
<name>A0A0G1FRC6_9BACT</name>
<dbReference type="SUPFAM" id="SSF53623">
    <property type="entry name" value="MurD-like peptide ligases, catalytic domain"/>
    <property type="match status" value="1"/>
</dbReference>
<dbReference type="Gene3D" id="3.40.1190.10">
    <property type="entry name" value="Mur-like, catalytic domain"/>
    <property type="match status" value="1"/>
</dbReference>
<reference evidence="2 3" key="1">
    <citation type="journal article" date="2015" name="Nature">
        <title>rRNA introns, odd ribosomes, and small enigmatic genomes across a large radiation of phyla.</title>
        <authorList>
            <person name="Brown C.T."/>
            <person name="Hug L.A."/>
            <person name="Thomas B.C."/>
            <person name="Sharon I."/>
            <person name="Castelle C.J."/>
            <person name="Singh A."/>
            <person name="Wilkins M.J."/>
            <person name="Williams K.H."/>
            <person name="Banfield J.F."/>
        </authorList>
    </citation>
    <scope>NUCLEOTIDE SEQUENCE [LARGE SCALE GENOMIC DNA]</scope>
</reference>
<dbReference type="InterPro" id="IPR036615">
    <property type="entry name" value="Mur_ligase_C_dom_sf"/>
</dbReference>
<feature type="domain" description="Mur ligase C-terminal" evidence="1">
    <location>
        <begin position="61"/>
        <end position="196"/>
    </location>
</feature>
<dbReference type="SUPFAM" id="SSF53244">
    <property type="entry name" value="MurD-like peptide ligases, peptide-binding domain"/>
    <property type="match status" value="1"/>
</dbReference>
<feature type="non-terminal residue" evidence="2">
    <location>
        <position position="1"/>
    </location>
</feature>
<dbReference type="GO" id="GO:0005524">
    <property type="term" value="F:ATP binding"/>
    <property type="evidence" value="ECO:0007669"/>
    <property type="project" value="InterPro"/>
</dbReference>
<gene>
    <name evidence="2" type="ORF">UW07_C0005G0001</name>
</gene>
<dbReference type="PANTHER" id="PTHR43445:SF3">
    <property type="entry name" value="UDP-N-ACETYLMURAMATE--L-ALANINE LIGASE"/>
    <property type="match status" value="1"/>
</dbReference>
<evidence type="ECO:0000313" key="2">
    <source>
        <dbReference type="EMBL" id="KKT24940.1"/>
    </source>
</evidence>
<dbReference type="Pfam" id="PF02875">
    <property type="entry name" value="Mur_ligase_C"/>
    <property type="match status" value="1"/>
</dbReference>
<dbReference type="InterPro" id="IPR050061">
    <property type="entry name" value="MurCDEF_pg_biosynth"/>
</dbReference>
<dbReference type="InterPro" id="IPR036565">
    <property type="entry name" value="Mur-like_cat_sf"/>
</dbReference>
<dbReference type="PATRIC" id="fig|1618779.3.peg.101"/>
<dbReference type="Gene3D" id="3.90.190.20">
    <property type="entry name" value="Mur ligase, C-terminal domain"/>
    <property type="match status" value="1"/>
</dbReference>
<organism evidence="2 3">
    <name type="scientific">Candidatus Nomurabacteria bacterium GW2011_GWF2_43_8</name>
    <dbReference type="NCBI Taxonomy" id="1618779"/>
    <lineage>
        <taxon>Bacteria</taxon>
        <taxon>Candidatus Nomuraibacteriota</taxon>
    </lineage>
</organism>
<dbReference type="Proteomes" id="UP000033831">
    <property type="component" value="Unassembled WGS sequence"/>
</dbReference>
<dbReference type="PANTHER" id="PTHR43445">
    <property type="entry name" value="UDP-N-ACETYLMURAMATE--L-ALANINE LIGASE-RELATED"/>
    <property type="match status" value="1"/>
</dbReference>
<dbReference type="AlphaFoldDB" id="A0A0G1FRC6"/>
<dbReference type="InterPro" id="IPR004101">
    <property type="entry name" value="Mur_ligase_C"/>
</dbReference>
<comment type="caution">
    <text evidence="2">The sequence shown here is derived from an EMBL/GenBank/DDBJ whole genome shotgun (WGS) entry which is preliminary data.</text>
</comment>
<keyword evidence="2" id="KW-0436">Ligase</keyword>
<dbReference type="GO" id="GO:0016881">
    <property type="term" value="F:acid-amino acid ligase activity"/>
    <property type="evidence" value="ECO:0007669"/>
    <property type="project" value="InterPro"/>
</dbReference>